<sequence>MINLEDYAQYADGETIEELRLLASSLKNLKVLHINSTREGGGVAEILSRLVPLMNALGIETHWEVFKGSEEFFRFTKKLHNMLHLPGFSRIESHEVATYLRTTYENLNSIKTETYHVVFIHDPQPMGMVINKQKHQKWVWRCHIDTSTPDPKAWDFIELFVNAYDATVFHIPEFVYQKLQVPAYIIPPSIDPLHPKNIELDRDFILQTLEKFGIDPQRPILLQVSRFDRLKDPIGVYQAYRMVKSKYACQLILAGSYASDDPEGEEVYREMLNATADDRDVFVLNLPPNSHLEINALQRASTVVLQKSIREGFGLVVSEAMWKQKPVIGGNVGGIKRQIIEGTTGFLVNTIEGTAYRARQLLSDRELRERMGFYARNRVKHRFLIIRHLKDYLVLLKSLLR</sequence>
<dbReference type="GO" id="GO:0006006">
    <property type="term" value="P:glucose metabolic process"/>
    <property type="evidence" value="ECO:0007669"/>
    <property type="project" value="UniProtKB-KW"/>
</dbReference>
<dbReference type="Gene3D" id="3.40.50.2000">
    <property type="entry name" value="Glycogen Phosphorylase B"/>
    <property type="match status" value="2"/>
</dbReference>
<dbReference type="KEGG" id="hte:Hydth_0761"/>
<dbReference type="KEGG" id="hth:HTH_0760"/>
<dbReference type="OrthoDB" id="9813638at2"/>
<dbReference type="PANTHER" id="PTHR47779">
    <property type="entry name" value="SYNTHASE (CCG-9), PUTATIVE (AFU_ORTHOLOGUE AFUA_3G12100)-RELATED"/>
    <property type="match status" value="1"/>
</dbReference>
<dbReference type="Proteomes" id="UP000002574">
    <property type="component" value="Chromosome"/>
</dbReference>
<comment type="subunit">
    <text evidence="2">Homodimer.</text>
</comment>
<keyword evidence="3" id="KW-0313">Glucose metabolism</keyword>
<reference evidence="9 10" key="1">
    <citation type="journal article" date="2010" name="J. Bacteriol.">
        <title>Complete genome sequence of the thermophilic, obligately chemolithoautotrophic hydrogen-oxidizing bacterium Hydrogenobacter thermophilus TK-6.</title>
        <authorList>
            <person name="Arai H."/>
            <person name="Kanbe H."/>
            <person name="Ishii M."/>
            <person name="Igarashi Y."/>
        </authorList>
    </citation>
    <scope>NUCLEOTIDE SEQUENCE [LARGE SCALE GENOMIC DNA]</scope>
    <source>
        <strain evidence="10">DSM 6534 / IAM 12695 / TK-6 [Tokyo]</strain>
    </source>
</reference>
<evidence type="ECO:0000256" key="2">
    <source>
        <dbReference type="ARBA" id="ARBA00011738"/>
    </source>
</evidence>
<evidence type="ECO:0000313" key="10">
    <source>
        <dbReference type="Proteomes" id="UP000002574"/>
    </source>
</evidence>
<evidence type="ECO:0000259" key="7">
    <source>
        <dbReference type="Pfam" id="PF00534"/>
    </source>
</evidence>
<dbReference type="Pfam" id="PF21269">
    <property type="entry name" value="TreT_GT1"/>
    <property type="match status" value="1"/>
</dbReference>
<dbReference type="InterPro" id="IPR049438">
    <property type="entry name" value="TreT_GT1"/>
</dbReference>
<dbReference type="GO" id="GO:0016757">
    <property type="term" value="F:glycosyltransferase activity"/>
    <property type="evidence" value="ECO:0007669"/>
    <property type="project" value="UniProtKB-KW"/>
</dbReference>
<dbReference type="EMBL" id="AP011112">
    <property type="protein sequence ID" value="BAI69220.1"/>
    <property type="molecule type" value="Genomic_DNA"/>
</dbReference>
<dbReference type="AlphaFoldDB" id="D3DHB8"/>
<organism evidence="9 10">
    <name type="scientific">Hydrogenobacter thermophilus (strain DSM 6534 / IAM 12695 / TK-6)</name>
    <dbReference type="NCBI Taxonomy" id="608538"/>
    <lineage>
        <taxon>Bacteria</taxon>
        <taxon>Pseudomonadati</taxon>
        <taxon>Aquificota</taxon>
        <taxon>Aquificia</taxon>
        <taxon>Aquificales</taxon>
        <taxon>Aquificaceae</taxon>
        <taxon>Hydrogenobacter</taxon>
    </lineage>
</organism>
<evidence type="ECO:0000256" key="6">
    <source>
        <dbReference type="ARBA" id="ARBA00023277"/>
    </source>
</evidence>
<name>D3DHB8_HYDTT</name>
<gene>
    <name evidence="9" type="ordered locus">HTH_0760</name>
</gene>
<evidence type="ECO:0000256" key="3">
    <source>
        <dbReference type="ARBA" id="ARBA00022526"/>
    </source>
</evidence>
<keyword evidence="10" id="KW-1185">Reference proteome</keyword>
<dbReference type="PATRIC" id="fig|608538.5.peg.771"/>
<keyword evidence="6" id="KW-0119">Carbohydrate metabolism</keyword>
<keyword evidence="4" id="KW-0328">Glycosyltransferase</keyword>
<dbReference type="RefSeq" id="WP_012963401.1">
    <property type="nucleotide sequence ID" value="NC_013799.1"/>
</dbReference>
<dbReference type="CAZy" id="GT4">
    <property type="family name" value="Glycosyltransferase Family 4"/>
</dbReference>
<comment type="similarity">
    <text evidence="1">Belongs to the glycosyltransferase group 1 family. Glycosyltransferase 4 subfamily.</text>
</comment>
<feature type="domain" description="Glycosyl transferase family 1" evidence="7">
    <location>
        <begin position="210"/>
        <end position="378"/>
    </location>
</feature>
<protein>
    <submittedName>
        <fullName evidence="9">Glycosyltransferase</fullName>
    </submittedName>
</protein>
<dbReference type="STRING" id="608538.HTH_0760"/>
<accession>D3DHB8</accession>
<evidence type="ECO:0000256" key="1">
    <source>
        <dbReference type="ARBA" id="ARBA00009481"/>
    </source>
</evidence>
<dbReference type="InterPro" id="IPR052078">
    <property type="entry name" value="Trehalose_Metab_GTase"/>
</dbReference>
<dbReference type="InterPro" id="IPR001296">
    <property type="entry name" value="Glyco_trans_1"/>
</dbReference>
<dbReference type="SUPFAM" id="SSF53756">
    <property type="entry name" value="UDP-Glycosyltransferase/glycogen phosphorylase"/>
    <property type="match status" value="1"/>
</dbReference>
<dbReference type="Pfam" id="PF00534">
    <property type="entry name" value="Glycos_transf_1"/>
    <property type="match status" value="1"/>
</dbReference>
<evidence type="ECO:0000259" key="8">
    <source>
        <dbReference type="Pfam" id="PF21269"/>
    </source>
</evidence>
<dbReference type="eggNOG" id="COG0438">
    <property type="taxonomic scope" value="Bacteria"/>
</dbReference>
<feature type="domain" description="Trehalose synthase N-terminal" evidence="8">
    <location>
        <begin position="33"/>
        <end position="175"/>
    </location>
</feature>
<dbReference type="PANTHER" id="PTHR47779:SF1">
    <property type="entry name" value="SYNTHASE (CCG-9), PUTATIVE (AFU_ORTHOLOGUE AFUA_3G12100)-RELATED"/>
    <property type="match status" value="1"/>
</dbReference>
<evidence type="ECO:0000256" key="4">
    <source>
        <dbReference type="ARBA" id="ARBA00022676"/>
    </source>
</evidence>
<keyword evidence="5 9" id="KW-0808">Transferase</keyword>
<evidence type="ECO:0000313" key="9">
    <source>
        <dbReference type="EMBL" id="BAI69220.1"/>
    </source>
</evidence>
<evidence type="ECO:0000256" key="5">
    <source>
        <dbReference type="ARBA" id="ARBA00022679"/>
    </source>
</evidence>
<proteinExistence type="inferred from homology"/>